<keyword evidence="4" id="KW-0285">Flavoprotein</keyword>
<dbReference type="EMBL" id="PXYY01000055">
    <property type="protein sequence ID" value="PSJ80006.1"/>
    <property type="molecule type" value="Genomic_DNA"/>
</dbReference>
<dbReference type="RefSeq" id="WP_106742075.1">
    <property type="nucleotide sequence ID" value="NZ_PXYY01000055.1"/>
</dbReference>
<dbReference type="InterPro" id="IPR002563">
    <property type="entry name" value="Flavin_Rdtase-like_dom"/>
</dbReference>
<proteinExistence type="inferred from homology"/>
<evidence type="ECO:0000256" key="6">
    <source>
        <dbReference type="ARBA" id="ARBA00023002"/>
    </source>
</evidence>
<dbReference type="Proteomes" id="UP000241868">
    <property type="component" value="Unassembled WGS sequence"/>
</dbReference>
<evidence type="ECO:0000256" key="5">
    <source>
        <dbReference type="ARBA" id="ARBA00022797"/>
    </source>
</evidence>
<dbReference type="GO" id="GO:0016651">
    <property type="term" value="F:oxidoreductase activity, acting on NAD(P)H"/>
    <property type="evidence" value="ECO:0007669"/>
    <property type="project" value="InterPro"/>
</dbReference>
<dbReference type="OrthoDB" id="8525727at2"/>
<comment type="caution">
    <text evidence="9">The sequence shown here is derived from an EMBL/GenBank/DDBJ whole genome shotgun (WGS) entry which is preliminary data.</text>
</comment>
<evidence type="ECO:0000256" key="1">
    <source>
        <dbReference type="ARBA" id="ARBA00005112"/>
    </source>
</evidence>
<keyword evidence="10" id="KW-1185">Reference proteome</keyword>
<dbReference type="InterPro" id="IPR011982">
    <property type="entry name" value="HPA_mOase_red"/>
</dbReference>
<evidence type="ECO:0000313" key="9">
    <source>
        <dbReference type="EMBL" id="PSJ80006.1"/>
    </source>
</evidence>
<dbReference type="InterPro" id="IPR050268">
    <property type="entry name" value="NADH-dep_flavin_reductase"/>
</dbReference>
<dbReference type="GO" id="GO:0042537">
    <property type="term" value="P:benzene-containing compound metabolic process"/>
    <property type="evidence" value="ECO:0007669"/>
    <property type="project" value="InterPro"/>
</dbReference>
<evidence type="ECO:0000256" key="7">
    <source>
        <dbReference type="ARBA" id="ARBA00023027"/>
    </source>
</evidence>
<dbReference type="InterPro" id="IPR012349">
    <property type="entry name" value="Split_barrel_FMN-bd"/>
</dbReference>
<dbReference type="GO" id="GO:0006208">
    <property type="term" value="P:pyrimidine nucleobase catabolic process"/>
    <property type="evidence" value="ECO:0007669"/>
    <property type="project" value="TreeGrafter"/>
</dbReference>
<protein>
    <recommendedName>
        <fullName evidence="3">4-hydroxyphenylacetate 3-monooxygenase reductase component</fullName>
    </recommendedName>
</protein>
<comment type="similarity">
    <text evidence="2">Belongs to the non-flavoprotein flavin reductase family. HpaC subfamily.</text>
</comment>
<keyword evidence="9" id="KW-0503">Monooxygenase</keyword>
<dbReference type="SUPFAM" id="SSF50475">
    <property type="entry name" value="FMN-binding split barrel"/>
    <property type="match status" value="1"/>
</dbReference>
<feature type="domain" description="Flavin reductase like" evidence="8">
    <location>
        <begin position="16"/>
        <end position="164"/>
    </location>
</feature>
<evidence type="ECO:0000259" key="8">
    <source>
        <dbReference type="SMART" id="SM00903"/>
    </source>
</evidence>
<dbReference type="Gene3D" id="2.30.110.10">
    <property type="entry name" value="Electron Transport, Fmn-binding Protein, Chain A"/>
    <property type="match status" value="1"/>
</dbReference>
<dbReference type="GO" id="GO:0004497">
    <property type="term" value="F:monooxygenase activity"/>
    <property type="evidence" value="ECO:0007669"/>
    <property type="project" value="UniProtKB-KW"/>
</dbReference>
<dbReference type="PANTHER" id="PTHR30466">
    <property type="entry name" value="FLAVIN REDUCTASE"/>
    <property type="match status" value="1"/>
</dbReference>
<organism evidence="9 10">
    <name type="scientific">Neisseria iguanae</name>
    <dbReference type="NCBI Taxonomy" id="90242"/>
    <lineage>
        <taxon>Bacteria</taxon>
        <taxon>Pseudomonadati</taxon>
        <taxon>Pseudomonadota</taxon>
        <taxon>Betaproteobacteria</taxon>
        <taxon>Neisseriales</taxon>
        <taxon>Neisseriaceae</taxon>
        <taxon>Neisseria</taxon>
    </lineage>
</organism>
<gene>
    <name evidence="9" type="primary">hpaC</name>
    <name evidence="9" type="ORF">C7N83_08745</name>
</gene>
<name>A0A2P7TZ54_9NEIS</name>
<evidence type="ECO:0000256" key="2">
    <source>
        <dbReference type="ARBA" id="ARBA00006032"/>
    </source>
</evidence>
<reference evidence="9 10" key="1">
    <citation type="submission" date="2018-03" db="EMBL/GenBank/DDBJ databases">
        <title>Neisseria weixii sp. nov., isolated from the intestinal contents of Tibetan Plateau pika (Ochotona curzoniae) in Yushu, Qinghai Province, China.</title>
        <authorList>
            <person name="Gui Z."/>
        </authorList>
    </citation>
    <scope>NUCLEOTIDE SEQUENCE [LARGE SCALE GENOMIC DNA]</scope>
    <source>
        <strain evidence="9 10">ATCC 51483</strain>
    </source>
</reference>
<accession>A0A2P7TZ54</accession>
<sequence>MTDSIHTLKQLFRDAMASAAAGVHVITTDGAAGRYGITMTAVTSVTDEPPTIMLCINREAAIVPILLKNCDLCINTLSDGQQDIAEHFAGMTNLSPEERFEYHIWHRGQTGQLEVEGALAHLHGCVIEKHEIGTHYIFYVHLNEIKVADTTLPALLYFRRQFKYLA</sequence>
<keyword evidence="6" id="KW-0560">Oxidoreductase</keyword>
<dbReference type="UniPathway" id="UPA00208">
    <property type="reaction ID" value="UER00416"/>
</dbReference>
<evidence type="ECO:0000256" key="3">
    <source>
        <dbReference type="ARBA" id="ARBA00015398"/>
    </source>
</evidence>
<dbReference type="Pfam" id="PF01613">
    <property type="entry name" value="Flavin_Reduct"/>
    <property type="match status" value="1"/>
</dbReference>
<evidence type="ECO:0000256" key="4">
    <source>
        <dbReference type="ARBA" id="ARBA00022630"/>
    </source>
</evidence>
<dbReference type="GO" id="GO:0051287">
    <property type="term" value="F:NAD binding"/>
    <property type="evidence" value="ECO:0007669"/>
    <property type="project" value="InterPro"/>
</dbReference>
<keyword evidence="5" id="KW-0058">Aromatic hydrocarbons catabolism</keyword>
<dbReference type="SMART" id="SM00903">
    <property type="entry name" value="Flavin_Reduct"/>
    <property type="match status" value="1"/>
</dbReference>
<evidence type="ECO:0000313" key="10">
    <source>
        <dbReference type="Proteomes" id="UP000241868"/>
    </source>
</evidence>
<dbReference type="GO" id="GO:0042602">
    <property type="term" value="F:riboflavin reductase (NADPH) activity"/>
    <property type="evidence" value="ECO:0007669"/>
    <property type="project" value="TreeGrafter"/>
</dbReference>
<dbReference type="PANTHER" id="PTHR30466:SF1">
    <property type="entry name" value="FMN REDUCTASE (NADH) RUTF"/>
    <property type="match status" value="1"/>
</dbReference>
<dbReference type="GO" id="GO:0010181">
    <property type="term" value="F:FMN binding"/>
    <property type="evidence" value="ECO:0007669"/>
    <property type="project" value="InterPro"/>
</dbReference>
<dbReference type="AlphaFoldDB" id="A0A2P7TZ54"/>
<comment type="pathway">
    <text evidence="1">Aromatic compound metabolism; 4-hydroxyphenylacetate degradation; pyruvate and succinate semialdehyde from 4-hydroxyphenylacetate: step 1/7.</text>
</comment>
<dbReference type="NCBIfam" id="TIGR02296">
    <property type="entry name" value="HpaC"/>
    <property type="match status" value="1"/>
</dbReference>
<keyword evidence="7" id="KW-0520">NAD</keyword>